<feature type="transmembrane region" description="Helical" evidence="1">
    <location>
        <begin position="259"/>
        <end position="280"/>
    </location>
</feature>
<proteinExistence type="predicted"/>
<feature type="domain" description="DUF6708" evidence="2">
    <location>
        <begin position="107"/>
        <end position="293"/>
    </location>
</feature>
<dbReference type="GeneID" id="29394025"/>
<dbReference type="KEGG" id="hse:Hsero_3809"/>
<feature type="transmembrane region" description="Helical" evidence="1">
    <location>
        <begin position="62"/>
        <end position="83"/>
    </location>
</feature>
<keyword evidence="1" id="KW-1133">Transmembrane helix</keyword>
<dbReference type="HOGENOM" id="CLU_056144_2_0_4"/>
<evidence type="ECO:0000313" key="4">
    <source>
        <dbReference type="Proteomes" id="UP000000329"/>
    </source>
</evidence>
<sequence>MDERVFRYKAGEPIPEWDWTHRLPIDQPVGPVCQDTSTIFRINSTYMDVTDQPFRDRQWQSGAVLIACFGALSFLWLAGFMLLHPPEEFAITLILPWLVVFLGLGLFGYIAVRLGRDELFSLSRKPIRFNRKEKKIYAIRRRRFFAEPGQGDITWEVPWDENAIFCIHRGSANNKYAYHIRHYEVDEDGNVVRAFSIGRKWEGQECLDGLLSQWNYWCWYMNHGPEELPKPLLFFKEKEDMLESFLFCMYDFGMRASGAYRITMMPFILFMTCLRLIALWTCRDPVWPDYVGRVSGIEFDDPHDEPRGSTPIGWAETTHAINRKDYPDGAKRTMENWRGEKDPVLNALLWAADIPPLENGTPKTKTARP</sequence>
<keyword evidence="1" id="KW-0812">Transmembrane</keyword>
<dbReference type="OrthoDB" id="6050524at2"/>
<keyword evidence="1" id="KW-0472">Membrane</keyword>
<dbReference type="RefSeq" id="WP_013235749.1">
    <property type="nucleotide sequence ID" value="NC_014323.1"/>
</dbReference>
<feature type="transmembrane region" description="Helical" evidence="1">
    <location>
        <begin position="89"/>
        <end position="112"/>
    </location>
</feature>
<evidence type="ECO:0000313" key="3">
    <source>
        <dbReference type="EMBL" id="ADJ65287.1"/>
    </source>
</evidence>
<dbReference type="eggNOG" id="ENOG5033SKC">
    <property type="taxonomic scope" value="Bacteria"/>
</dbReference>
<accession>D8IRU4</accession>
<reference evidence="3 4" key="1">
    <citation type="submission" date="2010-04" db="EMBL/GenBank/DDBJ databases">
        <title>The genome of Herbaspirillum seropedicae SmR1, an endophytic, nitrogen-fixing, plant-growth promoting beta-Proteobacteria.</title>
        <authorList>
            <person name="Pedrosa F.O."/>
            <person name="Monteiro R.A."/>
            <person name="Wassem R."/>
            <person name="Cruz L.M."/>
            <person name="Ayub R.A."/>
            <person name="Colauto N.B."/>
            <person name="Fernandez M.A."/>
            <person name="Fungaro M.H.P."/>
            <person name="Grisard E.C."/>
            <person name="Hungria M."/>
            <person name="Madeira H.M.F."/>
            <person name="Nodari R.O."/>
            <person name="Osaku C.A."/>
            <person name="Petzl-Erler M.L."/>
            <person name="Terenzi H."/>
            <person name="Vieira L.G.E."/>
            <person name="Almeida M.I.M."/>
            <person name="Alves L.R."/>
            <person name="Arantes O.M.N."/>
            <person name="Balsanelli E."/>
            <person name="Barcellos F.G."/>
            <person name="Baura V.A."/>
            <person name="Binde D.R."/>
            <person name="Campo R.J."/>
            <person name="Chubatsu L.S."/>
            <person name="Chueire L.M.O."/>
            <person name="Ciferri R.R."/>
            <person name="Correa L.C."/>
            <person name="da Conceicao Silva J.L."/>
            <person name="Dabul A.N.G."/>
            <person name="Dambros B.P."/>
            <person name="Faoro H."/>
            <person name="Favetti A."/>
            <person name="Friedermann G."/>
            <person name="Furlaneto M.C."/>
            <person name="Gasques L.S."/>
            <person name="Gimenes C.C.T."/>
            <person name="Gioppo N.M.R."/>
            <person name="Glienke-Blanco C."/>
            <person name="Godoy L.P."/>
            <person name="Guerra M.P."/>
            <person name="Karp S."/>
            <person name="Kava-Cordeiro V."/>
            <person name="Margarido V.P."/>
            <person name="Mathioni S.M."/>
            <person name="Menck-Soares M.A."/>
            <person name="Murace N.K."/>
            <person name="Nicolas M.F."/>
            <person name="Oliveira C.E.C."/>
            <person name="Pagnan N.A.B."/>
            <person name="Pamphile J.A."/>
            <person name="Patussi E.V."/>
            <person name="Pereira L.F.P."/>
            <person name="Pereira-Ferrari L."/>
            <person name="Pinto F.G.S."/>
            <person name="Precoma C."/>
            <person name="Prioli A.J."/>
            <person name="Prioli S.M.A.P."/>
            <person name="Raittz R.T."/>
            <person name="Ramos H.J.O."/>
            <person name="Ribeiro E.M.S.F."/>
            <person name="Rigo L.U."/>
            <person name="Rocha C.L.M.S.C."/>
            <person name="Rocha S.N."/>
            <person name="Santos K."/>
            <person name="Satori D."/>
            <person name="Silva A.G."/>
            <person name="Simao R.C.G."/>
            <person name="Soares M.A.M."/>
            <person name="Souza E.M."/>
            <person name="Steffens M.B.R."/>
            <person name="Steindel M."/>
            <person name="Tadra-Sfeir M.Z."/>
            <person name="Takahashi E.K."/>
            <person name="Torres R.A."/>
            <person name="Valle J.S."/>
            <person name="Vernal J.I."/>
            <person name="Vilas-Boas L.A."/>
            <person name="Watanabe M.A.E."/>
            <person name="Weiss V.A."/>
            <person name="Yates M.A."/>
            <person name="Souza E.M."/>
        </authorList>
    </citation>
    <scope>NUCLEOTIDE SEQUENCE [LARGE SCALE GENOMIC DNA]</scope>
    <source>
        <strain evidence="3 4">SmR1</strain>
    </source>
</reference>
<dbReference type="InterPro" id="IPR046554">
    <property type="entry name" value="DUF6708"/>
</dbReference>
<name>D8IRU4_HERSS</name>
<keyword evidence="4" id="KW-1185">Reference proteome</keyword>
<dbReference type="Proteomes" id="UP000000329">
    <property type="component" value="Chromosome"/>
</dbReference>
<evidence type="ECO:0000256" key="1">
    <source>
        <dbReference type="SAM" id="Phobius"/>
    </source>
</evidence>
<dbReference type="Pfam" id="PF20455">
    <property type="entry name" value="DUF6708"/>
    <property type="match status" value="1"/>
</dbReference>
<dbReference type="EMBL" id="CP002039">
    <property type="protein sequence ID" value="ADJ65287.1"/>
    <property type="molecule type" value="Genomic_DNA"/>
</dbReference>
<gene>
    <name evidence="3" type="ordered locus">Hsero_3809</name>
</gene>
<protein>
    <recommendedName>
        <fullName evidence="2">DUF6708 domain-containing protein</fullName>
    </recommendedName>
</protein>
<dbReference type="AlphaFoldDB" id="D8IRU4"/>
<organism evidence="3 4">
    <name type="scientific">Herbaspirillum seropedicae (strain SmR1)</name>
    <dbReference type="NCBI Taxonomy" id="757424"/>
    <lineage>
        <taxon>Bacteria</taxon>
        <taxon>Pseudomonadati</taxon>
        <taxon>Pseudomonadota</taxon>
        <taxon>Betaproteobacteria</taxon>
        <taxon>Burkholderiales</taxon>
        <taxon>Oxalobacteraceae</taxon>
        <taxon>Herbaspirillum</taxon>
    </lineage>
</organism>
<evidence type="ECO:0000259" key="2">
    <source>
        <dbReference type="Pfam" id="PF20455"/>
    </source>
</evidence>